<dbReference type="RefSeq" id="WP_282219945.1">
    <property type="nucleotide sequence ID" value="NZ_CP118246.1"/>
</dbReference>
<gene>
    <name evidence="5" type="ORF">PSQ19_05550</name>
</gene>
<proteinExistence type="predicted"/>
<dbReference type="InterPro" id="IPR011711">
    <property type="entry name" value="GntR_C"/>
</dbReference>
<dbReference type="PRINTS" id="PR00035">
    <property type="entry name" value="HTHGNTR"/>
</dbReference>
<dbReference type="SMART" id="SM00345">
    <property type="entry name" value="HTH_GNTR"/>
    <property type="match status" value="1"/>
</dbReference>
<protein>
    <submittedName>
        <fullName evidence="5">GntR family transcriptional regulator</fullName>
    </submittedName>
</protein>
<accession>A0ABY7YR02</accession>
<evidence type="ECO:0000259" key="4">
    <source>
        <dbReference type="PROSITE" id="PS50949"/>
    </source>
</evidence>
<dbReference type="EMBL" id="CP118246">
    <property type="protein sequence ID" value="WDR03553.1"/>
    <property type="molecule type" value="Genomic_DNA"/>
</dbReference>
<evidence type="ECO:0000256" key="3">
    <source>
        <dbReference type="ARBA" id="ARBA00023163"/>
    </source>
</evidence>
<dbReference type="SMART" id="SM00895">
    <property type="entry name" value="FCD"/>
    <property type="match status" value="1"/>
</dbReference>
<dbReference type="SUPFAM" id="SSF46785">
    <property type="entry name" value="Winged helix' DNA-binding domain"/>
    <property type="match status" value="1"/>
</dbReference>
<dbReference type="CDD" id="cd07377">
    <property type="entry name" value="WHTH_GntR"/>
    <property type="match status" value="1"/>
</dbReference>
<keyword evidence="3" id="KW-0804">Transcription</keyword>
<dbReference type="InterPro" id="IPR008920">
    <property type="entry name" value="TF_FadR/GntR_C"/>
</dbReference>
<evidence type="ECO:0000256" key="1">
    <source>
        <dbReference type="ARBA" id="ARBA00023015"/>
    </source>
</evidence>
<evidence type="ECO:0000313" key="5">
    <source>
        <dbReference type="EMBL" id="WDR03553.1"/>
    </source>
</evidence>
<dbReference type="Proteomes" id="UP001220530">
    <property type="component" value="Chromosome"/>
</dbReference>
<keyword evidence="2" id="KW-0238">DNA-binding</keyword>
<dbReference type="Pfam" id="PF07729">
    <property type="entry name" value="FCD"/>
    <property type="match status" value="1"/>
</dbReference>
<organism evidence="5 6">
    <name type="scientific">Devosia algicola</name>
    <dbReference type="NCBI Taxonomy" id="3026418"/>
    <lineage>
        <taxon>Bacteria</taxon>
        <taxon>Pseudomonadati</taxon>
        <taxon>Pseudomonadota</taxon>
        <taxon>Alphaproteobacteria</taxon>
        <taxon>Hyphomicrobiales</taxon>
        <taxon>Devosiaceae</taxon>
        <taxon>Devosia</taxon>
    </lineage>
</organism>
<feature type="domain" description="HTH gntR-type" evidence="4">
    <location>
        <begin position="11"/>
        <end position="79"/>
    </location>
</feature>
<dbReference type="PANTHER" id="PTHR43537:SF53">
    <property type="entry name" value="HTH-TYPE TRANSCRIPTIONAL REPRESSOR NANR"/>
    <property type="match status" value="1"/>
</dbReference>
<dbReference type="Gene3D" id="1.10.10.10">
    <property type="entry name" value="Winged helix-like DNA-binding domain superfamily/Winged helix DNA-binding domain"/>
    <property type="match status" value="1"/>
</dbReference>
<name>A0ABY7YR02_9HYPH</name>
<evidence type="ECO:0000256" key="2">
    <source>
        <dbReference type="ARBA" id="ARBA00023125"/>
    </source>
</evidence>
<keyword evidence="6" id="KW-1185">Reference proteome</keyword>
<dbReference type="Pfam" id="PF00392">
    <property type="entry name" value="GntR"/>
    <property type="match status" value="1"/>
</dbReference>
<dbReference type="SUPFAM" id="SSF48008">
    <property type="entry name" value="GntR ligand-binding domain-like"/>
    <property type="match status" value="1"/>
</dbReference>
<dbReference type="InterPro" id="IPR000524">
    <property type="entry name" value="Tscrpt_reg_HTH_GntR"/>
</dbReference>
<dbReference type="InterPro" id="IPR036390">
    <property type="entry name" value="WH_DNA-bd_sf"/>
</dbReference>
<dbReference type="Gene3D" id="1.20.120.530">
    <property type="entry name" value="GntR ligand-binding domain-like"/>
    <property type="match status" value="1"/>
</dbReference>
<keyword evidence="1" id="KW-0805">Transcription regulation</keyword>
<evidence type="ECO:0000313" key="6">
    <source>
        <dbReference type="Proteomes" id="UP001220530"/>
    </source>
</evidence>
<reference evidence="5 6" key="1">
    <citation type="submission" date="2023-02" db="EMBL/GenBank/DDBJ databases">
        <title>Devosia algicola sp. nov., isolated from the phycosphere of marine algae.</title>
        <authorList>
            <person name="Kim J.M."/>
            <person name="Lee J.K."/>
            <person name="Choi B.J."/>
            <person name="Bayburt H."/>
            <person name="Jeon C.O."/>
        </authorList>
    </citation>
    <scope>NUCLEOTIDE SEQUENCE [LARGE SCALE GENOMIC DNA]</scope>
    <source>
        <strain evidence="5 6">G20-9</strain>
    </source>
</reference>
<dbReference type="PROSITE" id="PS50949">
    <property type="entry name" value="HTH_GNTR"/>
    <property type="match status" value="1"/>
</dbReference>
<dbReference type="InterPro" id="IPR036388">
    <property type="entry name" value="WH-like_DNA-bd_sf"/>
</dbReference>
<sequence>MLNDPVVINRRKLFEQVAAHLEQEILAGKFKPGDRLPPERDLQEMFGVGRPAIREALITLQRVGLLEISNGAPARVAMPTVQGIVTGLTPAVQQILSGAEGQRQLQRVRLFMEVGLVRNAATDATDQEVQAFADALDDNRRAVGNVEDFIRTDVAFHYVLATMMHNQAFLALHDAMSTWLLEQRRIALIEPGEDTASHEAHVRIYEAVAARDADAAEPSNAATS</sequence>
<dbReference type="PANTHER" id="PTHR43537">
    <property type="entry name" value="TRANSCRIPTIONAL REGULATOR, GNTR FAMILY"/>
    <property type="match status" value="1"/>
</dbReference>